<dbReference type="GO" id="GO:0016491">
    <property type="term" value="F:oxidoreductase activity"/>
    <property type="evidence" value="ECO:0007669"/>
    <property type="project" value="UniProtKB-KW"/>
</dbReference>
<dbReference type="CDD" id="cd04733">
    <property type="entry name" value="OYE_like_2_FMN"/>
    <property type="match status" value="1"/>
</dbReference>
<sequence>MISWNLLFLNFFYERDDSMTHPLFQPLTLPAGATIKNRFFKSAMSEGLGTPDHRPTPLHVTLYRRWAEGGAGLVVTGNIMIDRRAIGEPRNVVVEDERDFSLLKQWASAGTKNGTHLWAQLNHPGKQIPKYLVKEPVAPSAIPLQGNVENFFAKPRALTSTEIVEIIHRFGNSARILQRAGFTGIQIHAAHGYLISQFLSAHHNQRDDEWGGSLTNRMRFLVEVYQEIRKQVGDSFPIGIKLNSADFQRGGLTEEESMTVIQKLSTMNIDCIEISGGNYENPAMFLGSDIKESTRKREAYFIDFAEQARDHVTTPLVVTGGFRSEEGMTQAIDSHAIDMVGLARPFSIKPDLPNQINQGSYHTTSLKRIRTGISSIDESSLLDTLWYEQQLKRLGKGKKPLRRYPSFLFFIQTLLSQGILTLQRRRS</sequence>
<feature type="domain" description="NADH:flavin oxidoreductase/NADH oxidase N-terminal" evidence="3">
    <location>
        <begin position="23"/>
        <end position="361"/>
    </location>
</feature>
<gene>
    <name evidence="4" type="ORF">SAMN05444972_10997</name>
</gene>
<protein>
    <submittedName>
        <fullName evidence="4">2,4-dienoyl-CoA reductase</fullName>
    </submittedName>
</protein>
<dbReference type="EMBL" id="FPAA01000009">
    <property type="protein sequence ID" value="SFS85697.1"/>
    <property type="molecule type" value="Genomic_DNA"/>
</dbReference>
<keyword evidence="2" id="KW-0560">Oxidoreductase</keyword>
<organism evidence="4 5">
    <name type="scientific">Marininema halotolerans</name>
    <dbReference type="NCBI Taxonomy" id="1155944"/>
    <lineage>
        <taxon>Bacteria</taxon>
        <taxon>Bacillati</taxon>
        <taxon>Bacillota</taxon>
        <taxon>Bacilli</taxon>
        <taxon>Bacillales</taxon>
        <taxon>Thermoactinomycetaceae</taxon>
        <taxon>Marininema</taxon>
    </lineage>
</organism>
<evidence type="ECO:0000313" key="4">
    <source>
        <dbReference type="EMBL" id="SFS85697.1"/>
    </source>
</evidence>
<dbReference type="Proteomes" id="UP000198660">
    <property type="component" value="Unassembled WGS sequence"/>
</dbReference>
<dbReference type="InterPro" id="IPR013785">
    <property type="entry name" value="Aldolase_TIM"/>
</dbReference>
<dbReference type="PANTHER" id="PTHR43656">
    <property type="entry name" value="BINDING OXIDOREDUCTASE, PUTATIVE (AFU_ORTHOLOGUE AFUA_2G08260)-RELATED"/>
    <property type="match status" value="1"/>
</dbReference>
<dbReference type="PANTHER" id="PTHR43656:SF2">
    <property type="entry name" value="BINDING OXIDOREDUCTASE, PUTATIVE (AFU_ORTHOLOGUE AFUA_2G08260)-RELATED"/>
    <property type="match status" value="1"/>
</dbReference>
<dbReference type="InterPro" id="IPR051799">
    <property type="entry name" value="NADH_flavin_oxidoreductase"/>
</dbReference>
<evidence type="ECO:0000313" key="5">
    <source>
        <dbReference type="Proteomes" id="UP000198660"/>
    </source>
</evidence>
<dbReference type="SUPFAM" id="SSF51395">
    <property type="entry name" value="FMN-linked oxidoreductases"/>
    <property type="match status" value="1"/>
</dbReference>
<dbReference type="Pfam" id="PF00724">
    <property type="entry name" value="Oxidored_FMN"/>
    <property type="match status" value="1"/>
</dbReference>
<keyword evidence="1" id="KW-0285">Flavoprotein</keyword>
<dbReference type="AlphaFoldDB" id="A0A1I6T9Q9"/>
<dbReference type="Gene3D" id="3.20.20.70">
    <property type="entry name" value="Aldolase class I"/>
    <property type="match status" value="1"/>
</dbReference>
<dbReference type="GO" id="GO:0010181">
    <property type="term" value="F:FMN binding"/>
    <property type="evidence" value="ECO:0007669"/>
    <property type="project" value="InterPro"/>
</dbReference>
<name>A0A1I6T9Q9_9BACL</name>
<keyword evidence="5" id="KW-1185">Reference proteome</keyword>
<evidence type="ECO:0000256" key="2">
    <source>
        <dbReference type="ARBA" id="ARBA00023002"/>
    </source>
</evidence>
<evidence type="ECO:0000256" key="1">
    <source>
        <dbReference type="ARBA" id="ARBA00022630"/>
    </source>
</evidence>
<reference evidence="5" key="1">
    <citation type="submission" date="2016-10" db="EMBL/GenBank/DDBJ databases">
        <authorList>
            <person name="Varghese N."/>
            <person name="Submissions S."/>
        </authorList>
    </citation>
    <scope>NUCLEOTIDE SEQUENCE [LARGE SCALE GENOMIC DNA]</scope>
    <source>
        <strain evidence="5">DSM 45789</strain>
    </source>
</reference>
<proteinExistence type="predicted"/>
<accession>A0A1I6T9Q9</accession>
<dbReference type="InterPro" id="IPR001155">
    <property type="entry name" value="OxRdtase_FMN_N"/>
</dbReference>
<evidence type="ECO:0000259" key="3">
    <source>
        <dbReference type="Pfam" id="PF00724"/>
    </source>
</evidence>